<proteinExistence type="inferred from homology"/>
<evidence type="ECO:0000256" key="1">
    <source>
        <dbReference type="ARBA" id="ARBA00004429"/>
    </source>
</evidence>
<dbReference type="RefSeq" id="WP_019131549.1">
    <property type="nucleotide sequence ID" value="NZ_AP019735.1"/>
</dbReference>
<gene>
    <name evidence="6 7" type="primary">nhaA</name>
    <name evidence="7" type="ORF">A5CBH24_07660</name>
</gene>
<dbReference type="AlphaFoldDB" id="A0A4Y1WQV5"/>
<evidence type="ECO:0000256" key="3">
    <source>
        <dbReference type="ARBA" id="ARBA00022692"/>
    </source>
</evidence>
<evidence type="ECO:0000256" key="6">
    <source>
        <dbReference type="HAMAP-Rule" id="MF_01844"/>
    </source>
</evidence>
<keyword evidence="8" id="KW-1185">Reference proteome</keyword>
<feature type="transmembrane region" description="Helical" evidence="6">
    <location>
        <begin position="188"/>
        <end position="208"/>
    </location>
</feature>
<dbReference type="PANTHER" id="PTHR30341:SF0">
    <property type="entry name" value="NA(+)_H(+) ANTIPORTER NHAA"/>
    <property type="match status" value="1"/>
</dbReference>
<keyword evidence="3 6" id="KW-0812">Transmembrane</keyword>
<dbReference type="InterPro" id="IPR023171">
    <property type="entry name" value="Na/H_antiporter_dom_sf"/>
</dbReference>
<dbReference type="KEGG" id="acou:A5CBH24_07660"/>
<dbReference type="GO" id="GO:0006885">
    <property type="term" value="P:regulation of pH"/>
    <property type="evidence" value="ECO:0007669"/>
    <property type="project" value="UniProtKB-UniRule"/>
</dbReference>
<keyword evidence="2 6" id="KW-1003">Cell membrane</keyword>
<feature type="transmembrane region" description="Helical" evidence="6">
    <location>
        <begin position="372"/>
        <end position="394"/>
    </location>
</feature>
<keyword evidence="6" id="KW-0915">Sodium</keyword>
<dbReference type="HAMAP" id="MF_01844">
    <property type="entry name" value="NhaA"/>
    <property type="match status" value="1"/>
</dbReference>
<organism evidence="7 8">
    <name type="scientific">Alistipes communis</name>
    <dbReference type="NCBI Taxonomy" id="2585118"/>
    <lineage>
        <taxon>Bacteria</taxon>
        <taxon>Pseudomonadati</taxon>
        <taxon>Bacteroidota</taxon>
        <taxon>Bacteroidia</taxon>
        <taxon>Bacteroidales</taxon>
        <taxon>Rikenellaceae</taxon>
        <taxon>Alistipes</taxon>
    </lineage>
</organism>
<comment type="similarity">
    <text evidence="6">Belongs to the NhaA Na(+)/H(+) (TC 2.A.33) antiporter family.</text>
</comment>
<accession>A0A4Y1WQV5</accession>
<dbReference type="PANTHER" id="PTHR30341">
    <property type="entry name" value="SODIUM ION/PROTON ANTIPORTER NHAA-RELATED"/>
    <property type="match status" value="1"/>
</dbReference>
<evidence type="ECO:0000256" key="5">
    <source>
        <dbReference type="ARBA" id="ARBA00023136"/>
    </source>
</evidence>
<feature type="transmembrane region" description="Helical" evidence="6">
    <location>
        <begin position="406"/>
        <end position="431"/>
    </location>
</feature>
<keyword evidence="6" id="KW-0813">Transport</keyword>
<evidence type="ECO:0000256" key="4">
    <source>
        <dbReference type="ARBA" id="ARBA00022989"/>
    </source>
</evidence>
<protein>
    <recommendedName>
        <fullName evidence="6">Na(+)/H(+) antiporter NhaA</fullName>
    </recommendedName>
    <alternativeName>
        <fullName evidence="6">Sodium/proton antiporter NhaA</fullName>
    </alternativeName>
</protein>
<feature type="transmembrane region" description="Helical" evidence="6">
    <location>
        <begin position="242"/>
        <end position="270"/>
    </location>
</feature>
<dbReference type="GO" id="GO:0015385">
    <property type="term" value="F:sodium:proton antiporter activity"/>
    <property type="evidence" value="ECO:0007669"/>
    <property type="project" value="UniProtKB-UniRule"/>
</dbReference>
<feature type="transmembrane region" description="Helical" evidence="6">
    <location>
        <begin position="214"/>
        <end position="230"/>
    </location>
</feature>
<comment type="catalytic activity">
    <reaction evidence="6">
        <text>Na(+)(in) + 2 H(+)(out) = Na(+)(out) + 2 H(+)(in)</text>
        <dbReference type="Rhea" id="RHEA:29251"/>
        <dbReference type="ChEBI" id="CHEBI:15378"/>
        <dbReference type="ChEBI" id="CHEBI:29101"/>
    </reaction>
</comment>
<keyword evidence="5 6" id="KW-0472">Membrane</keyword>
<feature type="transmembrane region" description="Helical" evidence="6">
    <location>
        <begin position="443"/>
        <end position="464"/>
    </location>
</feature>
<keyword evidence="4 6" id="KW-1133">Transmembrane helix</keyword>
<name>A0A4Y1WQV5_9BACT</name>
<dbReference type="GeneID" id="78341482"/>
<sequence>MSDQRTPQDHAELFSRYSWVRKRHRLDERRRRFMRVPWAGGAVLMLCVAAAMLLANLPSTAMYYEHVLSTDLSLLIESPDHVVDLVFPRDMNVEKLINDGLMVIFFFVVGLEIKREIVCGELSTARKAILPVMAAAGGMLAPALIYLAFNHGTPAAHGWGIPTATDIAFAIGILSLMGDRVPVSLKIFLTALAVVDDLGAILVIAVFYGGAVKWGFLFLALAIMAGLYGLNRLGETRISYFLIPAFVVWGLFYYSGIHATLSGVAMAMIIPMRPRYSKPYFFRQLRNFTRSLERVREEDERFPDAEQRYYLQRMKDLSYNSIGMSYRLEDLLAPYVTFIIMPIFALANAGVRIDLEYLDIFRYSSEGGAVGMGIFLGLLVGKPLGILLTSWAAVKSGLAEMPGGVSWRMLLAVACLGGIGFTMSIFVDALAFDEEFFVNQGKIAILLGSLASALLGALLIRATMPAVKN</sequence>
<keyword evidence="6" id="KW-0739">Sodium transport</keyword>
<dbReference type="InterPro" id="IPR004670">
    <property type="entry name" value="NhaA"/>
</dbReference>
<dbReference type="OrthoDB" id="9808135at2"/>
<feature type="transmembrane region" description="Helical" evidence="6">
    <location>
        <begin position="332"/>
        <end position="351"/>
    </location>
</feature>
<evidence type="ECO:0000313" key="8">
    <source>
        <dbReference type="Proteomes" id="UP000318946"/>
    </source>
</evidence>
<comment type="function">
    <text evidence="6">Na(+)/H(+) antiporter that extrudes sodium in exchange for external protons.</text>
</comment>
<feature type="transmembrane region" description="Helical" evidence="6">
    <location>
        <begin position="33"/>
        <end position="55"/>
    </location>
</feature>
<evidence type="ECO:0000313" key="7">
    <source>
        <dbReference type="EMBL" id="BBL03453.1"/>
    </source>
</evidence>
<keyword evidence="6" id="KW-0050">Antiport</keyword>
<reference evidence="8" key="1">
    <citation type="submission" date="2019-06" db="EMBL/GenBank/DDBJ databases">
        <title>Alistipes onderdonkii subsp. vulgaris subsp. nov., Alistipes dispar sp. nov. and Alistipes communis sp. nov., isolated from human faeces, and creation of Alistipes onderdonkii subsp. onderdonkii subsp. nov.</title>
        <authorList>
            <person name="Sakamoto M."/>
            <person name="Ikeyama N."/>
            <person name="Ogata Y."/>
            <person name="Suda W."/>
            <person name="Iino T."/>
            <person name="Hattori M."/>
            <person name="Ohkuma M."/>
        </authorList>
    </citation>
    <scope>NUCLEOTIDE SEQUENCE [LARGE SCALE GENOMIC DNA]</scope>
    <source>
        <strain evidence="8">5CBH24</strain>
    </source>
</reference>
<keyword evidence="6" id="KW-0406">Ion transport</keyword>
<dbReference type="GO" id="GO:0005886">
    <property type="term" value="C:plasma membrane"/>
    <property type="evidence" value="ECO:0007669"/>
    <property type="project" value="UniProtKB-SubCell"/>
</dbReference>
<dbReference type="NCBIfam" id="TIGR00773">
    <property type="entry name" value="NhaA"/>
    <property type="match status" value="1"/>
</dbReference>
<dbReference type="Proteomes" id="UP000318946">
    <property type="component" value="Chromosome"/>
</dbReference>
<feature type="transmembrane region" description="Helical" evidence="6">
    <location>
        <begin position="128"/>
        <end position="149"/>
    </location>
</feature>
<dbReference type="EMBL" id="AP019735">
    <property type="protein sequence ID" value="BBL03453.1"/>
    <property type="molecule type" value="Genomic_DNA"/>
</dbReference>
<evidence type="ECO:0000256" key="2">
    <source>
        <dbReference type="ARBA" id="ARBA00022475"/>
    </source>
</evidence>
<dbReference type="Pfam" id="PF06965">
    <property type="entry name" value="Na_H_antiport_1"/>
    <property type="match status" value="1"/>
</dbReference>
<feature type="transmembrane region" description="Helical" evidence="6">
    <location>
        <begin position="155"/>
        <end position="176"/>
    </location>
</feature>
<comment type="subcellular location">
    <subcellularLocation>
        <location evidence="1">Cell inner membrane</location>
        <topology evidence="1">Multi-pass membrane protein</topology>
    </subcellularLocation>
    <subcellularLocation>
        <location evidence="6">Cell membrane</location>
        <topology evidence="6">Multi-pass membrane protein</topology>
    </subcellularLocation>
</comment>
<dbReference type="Gene3D" id="1.20.1530.10">
    <property type="entry name" value="Na+/H+ antiporter like domain"/>
    <property type="match status" value="1"/>
</dbReference>